<comment type="caution">
    <text evidence="1">The sequence shown here is derived from an EMBL/GenBank/DDBJ whole genome shotgun (WGS) entry which is preliminary data.</text>
</comment>
<dbReference type="Proteomes" id="UP001163603">
    <property type="component" value="Chromosome 6"/>
</dbReference>
<reference evidence="2" key="1">
    <citation type="journal article" date="2023" name="G3 (Bethesda)">
        <title>Genome assembly and association tests identify interacting loci associated with vigor, precocity, and sex in interspecific pistachio rootstocks.</title>
        <authorList>
            <person name="Palmer W."/>
            <person name="Jacygrad E."/>
            <person name="Sagayaradj S."/>
            <person name="Cavanaugh K."/>
            <person name="Han R."/>
            <person name="Bertier L."/>
            <person name="Beede B."/>
            <person name="Kafkas S."/>
            <person name="Golino D."/>
            <person name="Preece J."/>
            <person name="Michelmore R."/>
        </authorList>
    </citation>
    <scope>NUCLEOTIDE SEQUENCE [LARGE SCALE GENOMIC DNA]</scope>
</reference>
<protein>
    <submittedName>
        <fullName evidence="1">Uncharacterized protein</fullName>
    </submittedName>
</protein>
<evidence type="ECO:0000313" key="2">
    <source>
        <dbReference type="Proteomes" id="UP001163603"/>
    </source>
</evidence>
<dbReference type="EMBL" id="CM047741">
    <property type="protein sequence ID" value="KAJ0038691.1"/>
    <property type="molecule type" value="Genomic_DNA"/>
</dbReference>
<sequence>MVDQSKVEAIKSWPEPKSISEVRSFHGLASFYRRFVPNFSTLMSPITERLKKGNFEWTREAKDAFEVIKRKLCEAPILALPDFF</sequence>
<proteinExistence type="predicted"/>
<keyword evidence="2" id="KW-1185">Reference proteome</keyword>
<name>A0ACC0YN19_9ROSI</name>
<evidence type="ECO:0000313" key="1">
    <source>
        <dbReference type="EMBL" id="KAJ0038691.1"/>
    </source>
</evidence>
<organism evidence="1 2">
    <name type="scientific">Pistacia integerrima</name>
    <dbReference type="NCBI Taxonomy" id="434235"/>
    <lineage>
        <taxon>Eukaryota</taxon>
        <taxon>Viridiplantae</taxon>
        <taxon>Streptophyta</taxon>
        <taxon>Embryophyta</taxon>
        <taxon>Tracheophyta</taxon>
        <taxon>Spermatophyta</taxon>
        <taxon>Magnoliopsida</taxon>
        <taxon>eudicotyledons</taxon>
        <taxon>Gunneridae</taxon>
        <taxon>Pentapetalae</taxon>
        <taxon>rosids</taxon>
        <taxon>malvids</taxon>
        <taxon>Sapindales</taxon>
        <taxon>Anacardiaceae</taxon>
        <taxon>Pistacia</taxon>
    </lineage>
</organism>
<accession>A0ACC0YN19</accession>
<gene>
    <name evidence="1" type="ORF">Pint_22292</name>
</gene>